<name>A0ABP7CJC8_9PSEU</name>
<dbReference type="EMBL" id="BAABBE010000072">
    <property type="protein sequence ID" value="GAA3688788.1"/>
    <property type="molecule type" value="Genomic_DNA"/>
</dbReference>
<comment type="caution">
    <text evidence="1">The sequence shown here is derived from an EMBL/GenBank/DDBJ whole genome shotgun (WGS) entry which is preliminary data.</text>
</comment>
<organism evidence="1 2">
    <name type="scientific">Lentzea roselyniae</name>
    <dbReference type="NCBI Taxonomy" id="531940"/>
    <lineage>
        <taxon>Bacteria</taxon>
        <taxon>Bacillati</taxon>
        <taxon>Actinomycetota</taxon>
        <taxon>Actinomycetes</taxon>
        <taxon>Pseudonocardiales</taxon>
        <taxon>Pseudonocardiaceae</taxon>
        <taxon>Lentzea</taxon>
    </lineage>
</organism>
<accession>A0ABP7CJC8</accession>
<sequence>MPVPAGARWHRASTVDALDAPRGDDRVGFGVLLVAHVADRLGLAGAGPNIVRARDKRLMRETWRDAGVPIPRRICATGWRR</sequence>
<proteinExistence type="predicted"/>
<dbReference type="Proteomes" id="UP001500711">
    <property type="component" value="Unassembled WGS sequence"/>
</dbReference>
<keyword evidence="2" id="KW-1185">Reference proteome</keyword>
<evidence type="ECO:0000313" key="2">
    <source>
        <dbReference type="Proteomes" id="UP001500711"/>
    </source>
</evidence>
<evidence type="ECO:0000313" key="1">
    <source>
        <dbReference type="EMBL" id="GAA3688788.1"/>
    </source>
</evidence>
<reference evidence="2" key="1">
    <citation type="journal article" date="2019" name="Int. J. Syst. Evol. Microbiol.">
        <title>The Global Catalogue of Microorganisms (GCM) 10K type strain sequencing project: providing services to taxonomists for standard genome sequencing and annotation.</title>
        <authorList>
            <consortium name="The Broad Institute Genomics Platform"/>
            <consortium name="The Broad Institute Genome Sequencing Center for Infectious Disease"/>
            <person name="Wu L."/>
            <person name="Ma J."/>
        </authorList>
    </citation>
    <scope>NUCLEOTIDE SEQUENCE [LARGE SCALE GENOMIC DNA]</scope>
    <source>
        <strain evidence="2">JCM 17494</strain>
    </source>
</reference>
<gene>
    <name evidence="1" type="ORF">GCM10022267_89460</name>
</gene>
<protein>
    <submittedName>
        <fullName evidence="1">Uncharacterized protein</fullName>
    </submittedName>
</protein>